<evidence type="ECO:0000313" key="20">
    <source>
        <dbReference type="Proteomes" id="UP000215405"/>
    </source>
</evidence>
<dbReference type="Pfam" id="PF03924">
    <property type="entry name" value="CHASE"/>
    <property type="match status" value="1"/>
</dbReference>
<sequence length="1142" mass="125699">MPAITITTSRSLSYLSKLAAIGLAYPVMGMIGPALTKPADYDVAIWPQAGLAIAVLILWGMRLWPGIFIGSVILSTWIVVSGGVPLSWQAIALAAPFAVGPTIQAVVAAFIARRLFGRPIQFRSVRDFVLLLLICGPLICAIAPTLGLAIIMVRDSLTLAELPLSWTNWWLGQALGVLIFLPLGLFGPWRPWTMTYNGKPVTSFTQLSVAAIGLSLCLTFLASGVTGRIADQRNANAFETLAHDHEFALLQRLNSYKESLDAAAGFFRGSDSVDPDEWAAFVDEIAYGNALSKTYGIGAVRLVANDAKEPLRAPSEHAMSPHWGASGGLAGRTVEYFSPATNAETPPPPTLQLKPGEYEAALRARDTGQTTLTRRRDGPPADLGLLIFRPMYDGAVRPRTEAQRRQAFVGWTYAQLTGSALMSGLTQSQGLRLNVAIFEGREVDPDRLIYSSRTEPTTQTGDIRVTKTLSVMGREWTLLWESTPQFDDAIGSREGILVLIGGLLASFLLSLFLFALDRREESIRQTVERKTREFVAVEQQNESIVQTAVIAIVVLDDQGRILRYNHAAKRLFDYGPDERADQQCRAHLGQLNLLADTSGPVERTITASDRHGELLHLAVQLNGWTSENDERRFTALIRDITGEVRATRALEETEERWKLALEGAALGVFDIDLKRGTSKVSSTWKTMLGFEPDASIDPQKEWIERLHPDDLPSVLEADRACIKGDAPRSIAEYRIRHVDGHWTWIRSDAVIAARASDGTAIRMIGTQTDITKLRNAANALQASEQKFRNAIEDAPVGMALMTPDRTWIKVNGALCDLLGYTEEELLSLDIADVMLPEDLEKTRDGKMEQVVAGELTAYQRQLRCLHKDGRVLWMSISVSLGHDYGGSGHLIIIFQDISEQKETERLKSEFVASVSHELRTPLTSVRGSLSLILGTMNHELSEGVKHLLTIAHSNSERLIFLVNDILDLEKMSTGNMSFDIQPEHLRSLIVDALEANEGYAEQAGIEQQLDDELPDVQIAVDRHRLHQVLANLLSNAVKFSPENGTVRIFGEQLEDSVRIHVQDNGPGISPKFRQRIFSRFAQADSSATRKASGTGLGLHLAKMMVEEMGGRIGFESEVGKGSTFWVDLPVANRSQKDRSAAG</sequence>
<keyword evidence="12 15" id="KW-1133">Transmembrane helix</keyword>
<comment type="caution">
    <text evidence="19">The sequence shown here is derived from an EMBL/GenBank/DDBJ whole genome shotgun (WGS) entry which is preliminary data.</text>
</comment>
<dbReference type="Gene3D" id="1.10.287.130">
    <property type="match status" value="1"/>
</dbReference>
<keyword evidence="10" id="KW-0418">Kinase</keyword>
<dbReference type="CDD" id="cd00130">
    <property type="entry name" value="PAS"/>
    <property type="match status" value="3"/>
</dbReference>
<evidence type="ECO:0000313" key="19">
    <source>
        <dbReference type="EMBL" id="OXT01600.1"/>
    </source>
</evidence>
<dbReference type="PANTHER" id="PTHR43047">
    <property type="entry name" value="TWO-COMPONENT HISTIDINE PROTEIN KINASE"/>
    <property type="match status" value="1"/>
</dbReference>
<dbReference type="InterPro" id="IPR035965">
    <property type="entry name" value="PAS-like_dom_sf"/>
</dbReference>
<evidence type="ECO:0000256" key="8">
    <source>
        <dbReference type="ARBA" id="ARBA00022692"/>
    </source>
</evidence>
<evidence type="ECO:0000259" key="16">
    <source>
        <dbReference type="PROSITE" id="PS50109"/>
    </source>
</evidence>
<keyword evidence="13" id="KW-0902">Two-component regulatory system</keyword>
<evidence type="ECO:0000259" key="18">
    <source>
        <dbReference type="PROSITE" id="PS50113"/>
    </source>
</evidence>
<dbReference type="InterPro" id="IPR001610">
    <property type="entry name" value="PAC"/>
</dbReference>
<feature type="domain" description="Histidine kinase" evidence="16">
    <location>
        <begin position="913"/>
        <end position="1132"/>
    </location>
</feature>
<evidence type="ECO:0000256" key="10">
    <source>
        <dbReference type="ARBA" id="ARBA00022777"/>
    </source>
</evidence>
<evidence type="ECO:0000256" key="13">
    <source>
        <dbReference type="ARBA" id="ARBA00023012"/>
    </source>
</evidence>
<dbReference type="InterPro" id="IPR003661">
    <property type="entry name" value="HisK_dim/P_dom"/>
</dbReference>
<evidence type="ECO:0000256" key="7">
    <source>
        <dbReference type="ARBA" id="ARBA00022679"/>
    </source>
</evidence>
<dbReference type="Gene3D" id="3.30.450.350">
    <property type="entry name" value="CHASE domain"/>
    <property type="match status" value="1"/>
</dbReference>
<keyword evidence="11" id="KW-0067">ATP-binding</keyword>
<keyword evidence="14 15" id="KW-0472">Membrane</keyword>
<dbReference type="SMART" id="SM00091">
    <property type="entry name" value="PAS"/>
    <property type="match status" value="3"/>
</dbReference>
<keyword evidence="9" id="KW-0547">Nucleotide-binding</keyword>
<dbReference type="InterPro" id="IPR006189">
    <property type="entry name" value="CHASE_dom"/>
</dbReference>
<feature type="domain" description="PAS" evidence="17">
    <location>
        <begin position="653"/>
        <end position="725"/>
    </location>
</feature>
<dbReference type="SMART" id="SM00387">
    <property type="entry name" value="HATPase_c"/>
    <property type="match status" value="1"/>
</dbReference>
<dbReference type="InterPro" id="IPR036097">
    <property type="entry name" value="HisK_dim/P_sf"/>
</dbReference>
<dbReference type="PROSITE" id="PS50109">
    <property type="entry name" value="HIS_KIN"/>
    <property type="match status" value="1"/>
</dbReference>
<dbReference type="RefSeq" id="WP_094075567.1">
    <property type="nucleotide sequence ID" value="NZ_NBYO01000001.1"/>
</dbReference>
<feature type="transmembrane region" description="Helical" evidence="15">
    <location>
        <begin position="94"/>
        <end position="116"/>
    </location>
</feature>
<dbReference type="Pfam" id="PF13188">
    <property type="entry name" value="PAS_8"/>
    <property type="match status" value="1"/>
</dbReference>
<dbReference type="FunFam" id="3.30.565.10:FF:000023">
    <property type="entry name" value="PAS domain-containing sensor histidine kinase"/>
    <property type="match status" value="1"/>
</dbReference>
<reference evidence="20" key="1">
    <citation type="journal article" date="2017" name="Int. J. Syst. Evol. Microbiol.">
        <title>Notoacmeibacter marinus gen. nov., sp. nov., isolated from the gut of a limpet and proposal of Notoacmeibacteraceae fam. nov. in the order Rhizobiales of the class Alphaproteobacteria.</title>
        <authorList>
            <person name="Huang Z."/>
            <person name="Guo F."/>
            <person name="Lai Q."/>
        </authorList>
    </citation>
    <scope>NUCLEOTIDE SEQUENCE [LARGE SCALE GENOMIC DNA]</scope>
    <source>
        <strain evidence="20">XMTR2A4</strain>
    </source>
</reference>
<gene>
    <name evidence="19" type="ORF">B7H23_01085</name>
</gene>
<keyword evidence="7" id="KW-0808">Transferase</keyword>
<dbReference type="InterPro" id="IPR013655">
    <property type="entry name" value="PAS_fold_3"/>
</dbReference>
<dbReference type="AlphaFoldDB" id="A0A231V0E8"/>
<dbReference type="InterPro" id="IPR036890">
    <property type="entry name" value="HATPase_C_sf"/>
</dbReference>
<dbReference type="EMBL" id="NBYO01000001">
    <property type="protein sequence ID" value="OXT01600.1"/>
    <property type="molecule type" value="Genomic_DNA"/>
</dbReference>
<dbReference type="PROSITE" id="PS50112">
    <property type="entry name" value="PAS"/>
    <property type="match status" value="3"/>
</dbReference>
<protein>
    <recommendedName>
        <fullName evidence="4">histidine kinase</fullName>
        <ecNumber evidence="4">2.7.13.3</ecNumber>
    </recommendedName>
</protein>
<dbReference type="GO" id="GO:0006355">
    <property type="term" value="P:regulation of DNA-templated transcription"/>
    <property type="evidence" value="ECO:0007669"/>
    <property type="project" value="InterPro"/>
</dbReference>
<dbReference type="SUPFAM" id="SSF55874">
    <property type="entry name" value="ATPase domain of HSP90 chaperone/DNA topoisomerase II/histidine kinase"/>
    <property type="match status" value="1"/>
</dbReference>
<evidence type="ECO:0000256" key="4">
    <source>
        <dbReference type="ARBA" id="ARBA00012438"/>
    </source>
</evidence>
<dbReference type="Pfam" id="PF02518">
    <property type="entry name" value="HATPase_c"/>
    <property type="match status" value="1"/>
</dbReference>
<feature type="transmembrane region" description="Helical" evidence="15">
    <location>
        <begin position="128"/>
        <end position="150"/>
    </location>
</feature>
<keyword evidence="6" id="KW-0597">Phosphoprotein</keyword>
<evidence type="ECO:0000256" key="14">
    <source>
        <dbReference type="ARBA" id="ARBA00023136"/>
    </source>
</evidence>
<evidence type="ECO:0000256" key="1">
    <source>
        <dbReference type="ARBA" id="ARBA00000085"/>
    </source>
</evidence>
<evidence type="ECO:0000256" key="6">
    <source>
        <dbReference type="ARBA" id="ARBA00022553"/>
    </source>
</evidence>
<dbReference type="InterPro" id="IPR000014">
    <property type="entry name" value="PAS"/>
</dbReference>
<name>A0A231V0E8_9HYPH</name>
<accession>A0A231V0E8</accession>
<feature type="transmembrane region" description="Helical" evidence="15">
    <location>
        <begin position="43"/>
        <end position="60"/>
    </location>
</feature>
<dbReference type="InterPro" id="IPR007895">
    <property type="entry name" value="MASE1"/>
</dbReference>
<keyword evidence="8 15" id="KW-0812">Transmembrane</keyword>
<dbReference type="PANTHER" id="PTHR43047:SF72">
    <property type="entry name" value="OSMOSENSING HISTIDINE PROTEIN KINASE SLN1"/>
    <property type="match status" value="1"/>
</dbReference>
<dbReference type="SUPFAM" id="SSF55785">
    <property type="entry name" value="PYP-like sensor domain (PAS domain)"/>
    <property type="match status" value="3"/>
</dbReference>
<dbReference type="PROSITE" id="PS50113">
    <property type="entry name" value="PAC"/>
    <property type="match status" value="2"/>
</dbReference>
<dbReference type="SMART" id="SM01079">
    <property type="entry name" value="CHASE"/>
    <property type="match status" value="1"/>
</dbReference>
<comment type="catalytic activity">
    <reaction evidence="1">
        <text>ATP + protein L-histidine = ADP + protein N-phospho-L-histidine.</text>
        <dbReference type="EC" id="2.7.13.3"/>
    </reaction>
</comment>
<dbReference type="NCBIfam" id="TIGR00229">
    <property type="entry name" value="sensory_box"/>
    <property type="match status" value="3"/>
</dbReference>
<dbReference type="FunFam" id="1.10.287.130:FF:000001">
    <property type="entry name" value="Two-component sensor histidine kinase"/>
    <property type="match status" value="1"/>
</dbReference>
<comment type="subcellular location">
    <subcellularLocation>
        <location evidence="3">Cell membrane</location>
        <topology evidence="3">Multi-pass membrane protein</topology>
    </subcellularLocation>
    <subcellularLocation>
        <location evidence="2">Membrane raft</location>
        <topology evidence="2">Multi-pass membrane protein</topology>
    </subcellularLocation>
</comment>
<keyword evidence="20" id="KW-1185">Reference proteome</keyword>
<dbReference type="GO" id="GO:0005886">
    <property type="term" value="C:plasma membrane"/>
    <property type="evidence" value="ECO:0007669"/>
    <property type="project" value="UniProtKB-SubCell"/>
</dbReference>
<dbReference type="SMART" id="SM00086">
    <property type="entry name" value="PAC"/>
    <property type="match status" value="2"/>
</dbReference>
<dbReference type="Proteomes" id="UP000215405">
    <property type="component" value="Unassembled WGS sequence"/>
</dbReference>
<feature type="transmembrane region" description="Helical" evidence="15">
    <location>
        <begin position="201"/>
        <end position="222"/>
    </location>
</feature>
<dbReference type="Pfam" id="PF00512">
    <property type="entry name" value="HisKA"/>
    <property type="match status" value="1"/>
</dbReference>
<evidence type="ECO:0000256" key="15">
    <source>
        <dbReference type="SAM" id="Phobius"/>
    </source>
</evidence>
<dbReference type="Pfam" id="PF05231">
    <property type="entry name" value="MASE1"/>
    <property type="match status" value="1"/>
</dbReference>
<evidence type="ECO:0000256" key="11">
    <source>
        <dbReference type="ARBA" id="ARBA00022840"/>
    </source>
</evidence>
<dbReference type="SUPFAM" id="SSF47384">
    <property type="entry name" value="Homodimeric domain of signal transducing histidine kinase"/>
    <property type="match status" value="1"/>
</dbReference>
<dbReference type="InterPro" id="IPR004358">
    <property type="entry name" value="Sig_transdc_His_kin-like_C"/>
</dbReference>
<dbReference type="InterPro" id="IPR000700">
    <property type="entry name" value="PAS-assoc_C"/>
</dbReference>
<feature type="domain" description="PAC" evidence="18">
    <location>
        <begin position="858"/>
        <end position="909"/>
    </location>
</feature>
<proteinExistence type="predicted"/>
<dbReference type="InterPro" id="IPR042240">
    <property type="entry name" value="CHASE_sf"/>
</dbReference>
<dbReference type="Pfam" id="PF00989">
    <property type="entry name" value="PAS"/>
    <property type="match status" value="1"/>
</dbReference>
<dbReference type="PRINTS" id="PR00344">
    <property type="entry name" value="BCTRLSENSOR"/>
</dbReference>
<dbReference type="GO" id="GO:0045121">
    <property type="term" value="C:membrane raft"/>
    <property type="evidence" value="ECO:0007669"/>
    <property type="project" value="UniProtKB-SubCell"/>
</dbReference>
<feature type="transmembrane region" description="Helical" evidence="15">
    <location>
        <begin position="67"/>
        <end position="88"/>
    </location>
</feature>
<dbReference type="Gene3D" id="3.30.450.20">
    <property type="entry name" value="PAS domain"/>
    <property type="match status" value="3"/>
</dbReference>
<evidence type="ECO:0000256" key="12">
    <source>
        <dbReference type="ARBA" id="ARBA00022989"/>
    </source>
</evidence>
<dbReference type="Pfam" id="PF08447">
    <property type="entry name" value="PAS_3"/>
    <property type="match status" value="1"/>
</dbReference>
<dbReference type="CDD" id="cd00082">
    <property type="entry name" value="HisKA"/>
    <property type="match status" value="1"/>
</dbReference>
<evidence type="ECO:0000256" key="3">
    <source>
        <dbReference type="ARBA" id="ARBA00004651"/>
    </source>
</evidence>
<evidence type="ECO:0000256" key="5">
    <source>
        <dbReference type="ARBA" id="ARBA00022475"/>
    </source>
</evidence>
<feature type="domain" description="PAS" evidence="17">
    <location>
        <begin position="537"/>
        <end position="578"/>
    </location>
</feature>
<dbReference type="GO" id="GO:0009927">
    <property type="term" value="F:histidine phosphotransfer kinase activity"/>
    <property type="evidence" value="ECO:0007669"/>
    <property type="project" value="TreeGrafter"/>
</dbReference>
<keyword evidence="5" id="KW-1003">Cell membrane</keyword>
<organism evidence="19 20">
    <name type="scientific">Notoacmeibacter marinus</name>
    <dbReference type="NCBI Taxonomy" id="1876515"/>
    <lineage>
        <taxon>Bacteria</taxon>
        <taxon>Pseudomonadati</taxon>
        <taxon>Pseudomonadota</taxon>
        <taxon>Alphaproteobacteria</taxon>
        <taxon>Hyphomicrobiales</taxon>
        <taxon>Notoacmeibacteraceae</taxon>
        <taxon>Notoacmeibacter</taxon>
    </lineage>
</organism>
<feature type="domain" description="PAS" evidence="17">
    <location>
        <begin position="783"/>
        <end position="854"/>
    </location>
</feature>
<feature type="transmembrane region" description="Helical" evidence="15">
    <location>
        <begin position="12"/>
        <end position="31"/>
    </location>
</feature>
<dbReference type="CDD" id="cd16922">
    <property type="entry name" value="HATPase_EvgS-ArcB-TorS-like"/>
    <property type="match status" value="1"/>
</dbReference>
<feature type="transmembrane region" description="Helical" evidence="15">
    <location>
        <begin position="170"/>
        <end position="189"/>
    </location>
</feature>
<dbReference type="GO" id="GO:0000155">
    <property type="term" value="F:phosphorelay sensor kinase activity"/>
    <property type="evidence" value="ECO:0007669"/>
    <property type="project" value="InterPro"/>
</dbReference>
<dbReference type="EC" id="2.7.13.3" evidence="4"/>
<dbReference type="SMART" id="SM00388">
    <property type="entry name" value="HisKA"/>
    <property type="match status" value="1"/>
</dbReference>
<dbReference type="InterPro" id="IPR013767">
    <property type="entry name" value="PAS_fold"/>
</dbReference>
<feature type="domain" description="PAC" evidence="18">
    <location>
        <begin position="729"/>
        <end position="782"/>
    </location>
</feature>
<dbReference type="InterPro" id="IPR005467">
    <property type="entry name" value="His_kinase_dom"/>
</dbReference>
<evidence type="ECO:0000256" key="9">
    <source>
        <dbReference type="ARBA" id="ARBA00022741"/>
    </source>
</evidence>
<evidence type="ECO:0000259" key="17">
    <source>
        <dbReference type="PROSITE" id="PS50112"/>
    </source>
</evidence>
<evidence type="ECO:0000256" key="2">
    <source>
        <dbReference type="ARBA" id="ARBA00004314"/>
    </source>
</evidence>
<dbReference type="Gene3D" id="3.30.565.10">
    <property type="entry name" value="Histidine kinase-like ATPase, C-terminal domain"/>
    <property type="match status" value="1"/>
</dbReference>
<dbReference type="InterPro" id="IPR003594">
    <property type="entry name" value="HATPase_dom"/>
</dbReference>
<dbReference type="GO" id="GO:0005524">
    <property type="term" value="F:ATP binding"/>
    <property type="evidence" value="ECO:0007669"/>
    <property type="project" value="UniProtKB-KW"/>
</dbReference>